<dbReference type="EMBL" id="CQEM01000017">
    <property type="protein sequence ID" value="CNL61611.1"/>
    <property type="molecule type" value="Genomic_DNA"/>
</dbReference>
<proteinExistence type="predicted"/>
<sequence length="124" mass="13801">MTVQASLGGRRLLGGGTYLIPPSEILSLSVTVTPDVFPKLKKELTLNLNIHFDDSAVKQSVAFKPEGENTSRMTLYKWDNSLSTALNKLYPIMNIEGKTVQLMLSNIRIGETNSLTAQFWIDKE</sequence>
<reference evidence="2" key="1">
    <citation type="submission" date="2015-03" db="EMBL/GenBank/DDBJ databases">
        <authorList>
            <consortium name="Pathogen Informatics"/>
        </authorList>
    </citation>
    <scope>NUCLEOTIDE SEQUENCE [LARGE SCALE GENOMIC DNA]</scope>
    <source>
        <strain evidence="2">IP27925</strain>
    </source>
</reference>
<organism evidence="1 2">
    <name type="scientific">Yersinia aleksiciae</name>
    <dbReference type="NCBI Taxonomy" id="263819"/>
    <lineage>
        <taxon>Bacteria</taxon>
        <taxon>Pseudomonadati</taxon>
        <taxon>Pseudomonadota</taxon>
        <taxon>Gammaproteobacteria</taxon>
        <taxon>Enterobacterales</taxon>
        <taxon>Yersiniaceae</taxon>
        <taxon>Yersinia</taxon>
    </lineage>
</organism>
<evidence type="ECO:0000313" key="1">
    <source>
        <dbReference type="EMBL" id="CNL61611.1"/>
    </source>
</evidence>
<dbReference type="AlphaFoldDB" id="A0A0T9URL9"/>
<accession>A0A0T9URL9</accession>
<dbReference type="Proteomes" id="UP000040088">
    <property type="component" value="Unassembled WGS sequence"/>
</dbReference>
<dbReference type="RefSeq" id="WP_038400080.1">
    <property type="nucleotide sequence ID" value="NZ_CQEM01000017.1"/>
</dbReference>
<protein>
    <submittedName>
        <fullName evidence="1">Uncharacterized protein</fullName>
    </submittedName>
</protein>
<name>A0A0T9URL9_YERAE</name>
<evidence type="ECO:0000313" key="2">
    <source>
        <dbReference type="Proteomes" id="UP000040088"/>
    </source>
</evidence>
<gene>
    <name evidence="1" type="ORF">ERS008460_03344</name>
</gene>